<keyword evidence="1" id="KW-0472">Membrane</keyword>
<dbReference type="InterPro" id="IPR036195">
    <property type="entry name" value="AbfB_ABD_sf"/>
</dbReference>
<dbReference type="PANTHER" id="PTHR31151:SF0">
    <property type="entry name" value="PROLINE-TRNA LIGASE (DUF1680)"/>
    <property type="match status" value="1"/>
</dbReference>
<dbReference type="GO" id="GO:0046373">
    <property type="term" value="P:L-arabinose metabolic process"/>
    <property type="evidence" value="ECO:0007669"/>
    <property type="project" value="InterPro"/>
</dbReference>
<dbReference type="PANTHER" id="PTHR31151">
    <property type="entry name" value="PROLINE-TRNA LIGASE (DUF1680)"/>
    <property type="match status" value="1"/>
</dbReference>
<dbReference type="GO" id="GO:0046556">
    <property type="term" value="F:alpha-L-arabinofuranosidase activity"/>
    <property type="evidence" value="ECO:0007669"/>
    <property type="project" value="InterPro"/>
</dbReference>
<proteinExistence type="predicted"/>
<evidence type="ECO:0000313" key="4">
    <source>
        <dbReference type="Proteomes" id="UP000657918"/>
    </source>
</evidence>
<evidence type="ECO:0000259" key="2">
    <source>
        <dbReference type="Pfam" id="PF20736"/>
    </source>
</evidence>
<dbReference type="SUPFAM" id="SSF110221">
    <property type="entry name" value="AbfB domain"/>
    <property type="match status" value="1"/>
</dbReference>
<gene>
    <name evidence="3" type="ORF">SADUNF_Sadunf01G0015500</name>
</gene>
<dbReference type="InterPro" id="IPR049046">
    <property type="entry name" value="Beta-AFase-like_GH127_middle"/>
</dbReference>
<feature type="transmembrane region" description="Helical" evidence="1">
    <location>
        <begin position="116"/>
        <end position="139"/>
    </location>
</feature>
<keyword evidence="1" id="KW-1133">Transmembrane helix</keyword>
<reference evidence="3 4" key="1">
    <citation type="submission" date="2020-10" db="EMBL/GenBank/DDBJ databases">
        <title>Plant Genome Project.</title>
        <authorList>
            <person name="Zhang R.-G."/>
        </authorList>
    </citation>
    <scope>NUCLEOTIDE SEQUENCE [LARGE SCALE GENOMIC DNA]</scope>
    <source>
        <strain evidence="3">FAFU-HL-1</strain>
        <tissue evidence="3">Leaf</tissue>
    </source>
</reference>
<organism evidence="3 4">
    <name type="scientific">Salix dunnii</name>
    <dbReference type="NCBI Taxonomy" id="1413687"/>
    <lineage>
        <taxon>Eukaryota</taxon>
        <taxon>Viridiplantae</taxon>
        <taxon>Streptophyta</taxon>
        <taxon>Embryophyta</taxon>
        <taxon>Tracheophyta</taxon>
        <taxon>Spermatophyta</taxon>
        <taxon>Magnoliopsida</taxon>
        <taxon>eudicotyledons</taxon>
        <taxon>Gunneridae</taxon>
        <taxon>Pentapetalae</taxon>
        <taxon>rosids</taxon>
        <taxon>fabids</taxon>
        <taxon>Malpighiales</taxon>
        <taxon>Salicaceae</taxon>
        <taxon>Saliceae</taxon>
        <taxon>Salix</taxon>
    </lineage>
</organism>
<evidence type="ECO:0000313" key="3">
    <source>
        <dbReference type="EMBL" id="KAF9688701.1"/>
    </source>
</evidence>
<dbReference type="Pfam" id="PF20736">
    <property type="entry name" value="Glyco_hydro127M"/>
    <property type="match status" value="1"/>
</dbReference>
<name>A0A835N922_9ROSI</name>
<keyword evidence="4" id="KW-1185">Reference proteome</keyword>
<dbReference type="Proteomes" id="UP000657918">
    <property type="component" value="Unassembled WGS sequence"/>
</dbReference>
<dbReference type="OrthoDB" id="1704443at2759"/>
<dbReference type="Gene3D" id="2.80.10.50">
    <property type="match status" value="1"/>
</dbReference>
<sequence length="424" mass="45948">MHTFTGICPTKSIRIESFSKLGDSIYFEEEGEAPGLYIIQYISSSLDWKSGQIVINQKVDPVVSSDPYLQVTLTFSPNEGSSQASTLNLRIPFWTHLEGATATINCQSLAIPAPELVWNLLIGIFGGNPGVIFNILLLMQKMEQYKLSLQLPISLRTEAIQDDRPQYASIQAILYGPYLLAGHTSGDWNLKSGSAESLSDSITPIPASYNEQLISFSQDSGNLTFVLTNSNQSITMEEYPKSGTDACLQATFRIVLNESSPSEVFGIIDVIGKSVMLEPFDLPGMLLAQQGTDGSLAVTNSADDDGSSIFRVVSGLDGKDGTVSLESGSQAGCYICSGVNYKPGQSMKLSCESGSSDTGFNQGASFVMNKGLSEYHPISFVAKGDNRNFLLAPLHSLRDEFYTIYFNIQALTCVDRAIDSMIGK</sequence>
<dbReference type="EMBL" id="JADGMS010000001">
    <property type="protein sequence ID" value="KAF9688701.1"/>
    <property type="molecule type" value="Genomic_DNA"/>
</dbReference>
<dbReference type="AlphaFoldDB" id="A0A835N922"/>
<feature type="domain" description="Non-reducing end beta-L-arabinofuranosidase-like GH127 middle" evidence="2">
    <location>
        <begin position="36"/>
        <end position="108"/>
    </location>
</feature>
<protein>
    <recommendedName>
        <fullName evidence="2">Non-reducing end beta-L-arabinofuranosidase-like GH127 middle domain-containing protein</fullName>
    </recommendedName>
</protein>
<keyword evidence="1" id="KW-0812">Transmembrane</keyword>
<evidence type="ECO:0000256" key="1">
    <source>
        <dbReference type="SAM" id="Phobius"/>
    </source>
</evidence>
<comment type="caution">
    <text evidence="3">The sequence shown here is derived from an EMBL/GenBank/DDBJ whole genome shotgun (WGS) entry which is preliminary data.</text>
</comment>
<accession>A0A835N922</accession>